<dbReference type="AlphaFoldDB" id="A0A7Z2T361"/>
<evidence type="ECO:0000256" key="1">
    <source>
        <dbReference type="ARBA" id="ARBA00004651"/>
    </source>
</evidence>
<dbReference type="InterPro" id="IPR004812">
    <property type="entry name" value="Efflux_drug-R_Bcr/CmlA"/>
</dbReference>
<keyword evidence="4" id="KW-1003">Cell membrane</keyword>
<evidence type="ECO:0000256" key="5">
    <source>
        <dbReference type="ARBA" id="ARBA00022692"/>
    </source>
</evidence>
<keyword evidence="6 8" id="KW-1133">Transmembrane helix</keyword>
<dbReference type="NCBIfam" id="NF008314">
    <property type="entry name" value="PRK11102.1"/>
    <property type="match status" value="1"/>
</dbReference>
<reference evidence="10 11" key="1">
    <citation type="submission" date="2020-01" db="EMBL/GenBank/DDBJ databases">
        <title>Whole genome and functional gene identification of agarase of Vibrio HN897.</title>
        <authorList>
            <person name="Liu Y."/>
            <person name="Zhao Z."/>
        </authorList>
    </citation>
    <scope>NUCLEOTIDE SEQUENCE [LARGE SCALE GENOMIC DNA]</scope>
    <source>
        <strain evidence="10 11">HN897</strain>
    </source>
</reference>
<dbReference type="FunFam" id="1.20.1720.10:FF:000005">
    <property type="entry name" value="Bcr/CflA family efflux transporter"/>
    <property type="match status" value="1"/>
</dbReference>
<dbReference type="EMBL" id="CP047475">
    <property type="protein sequence ID" value="QIA63431.1"/>
    <property type="molecule type" value="Genomic_DNA"/>
</dbReference>
<evidence type="ECO:0000313" key="10">
    <source>
        <dbReference type="EMBL" id="QIA63431.1"/>
    </source>
</evidence>
<dbReference type="GO" id="GO:0005886">
    <property type="term" value="C:plasma membrane"/>
    <property type="evidence" value="ECO:0007669"/>
    <property type="project" value="UniProtKB-SubCell"/>
</dbReference>
<accession>A0A7Z2T361</accession>
<evidence type="ECO:0000256" key="3">
    <source>
        <dbReference type="ARBA" id="ARBA00022448"/>
    </source>
</evidence>
<feature type="transmembrane region" description="Helical" evidence="8">
    <location>
        <begin position="20"/>
        <end position="40"/>
    </location>
</feature>
<feature type="transmembrane region" description="Helical" evidence="8">
    <location>
        <begin position="354"/>
        <end position="374"/>
    </location>
</feature>
<evidence type="ECO:0000256" key="2">
    <source>
        <dbReference type="ARBA" id="ARBA00006236"/>
    </source>
</evidence>
<keyword evidence="11" id="KW-1185">Reference proteome</keyword>
<dbReference type="InterPro" id="IPR036259">
    <property type="entry name" value="MFS_trans_sf"/>
</dbReference>
<name>A0A7Z2T361_9VIBR</name>
<dbReference type="Gene3D" id="1.20.1720.10">
    <property type="entry name" value="Multidrug resistance protein D"/>
    <property type="match status" value="1"/>
</dbReference>
<comment type="similarity">
    <text evidence="2 8">Belongs to the major facilitator superfamily. Bcr/CmlA family.</text>
</comment>
<protein>
    <recommendedName>
        <fullName evidence="8">Bcr/CflA family efflux transporter</fullName>
    </recommendedName>
</protein>
<comment type="subcellular location">
    <subcellularLocation>
        <location evidence="8">Cell inner membrane</location>
        <topology evidence="8">Multi-pass membrane protein</topology>
    </subcellularLocation>
    <subcellularLocation>
        <location evidence="1">Cell membrane</location>
        <topology evidence="1">Multi-pass membrane protein</topology>
    </subcellularLocation>
</comment>
<dbReference type="PROSITE" id="PS50850">
    <property type="entry name" value="MFS"/>
    <property type="match status" value="1"/>
</dbReference>
<keyword evidence="8" id="KW-0997">Cell inner membrane</keyword>
<feature type="transmembrane region" description="Helical" evidence="8">
    <location>
        <begin position="87"/>
        <end position="106"/>
    </location>
</feature>
<evidence type="ECO:0000313" key="11">
    <source>
        <dbReference type="Proteomes" id="UP000464262"/>
    </source>
</evidence>
<feature type="transmembrane region" description="Helical" evidence="8">
    <location>
        <begin position="112"/>
        <end position="133"/>
    </location>
</feature>
<dbReference type="PROSITE" id="PS50096">
    <property type="entry name" value="IQ"/>
    <property type="match status" value="1"/>
</dbReference>
<dbReference type="SUPFAM" id="SSF103473">
    <property type="entry name" value="MFS general substrate transporter"/>
    <property type="match status" value="1"/>
</dbReference>
<dbReference type="CDD" id="cd17320">
    <property type="entry name" value="MFS_MdfA_MDR_like"/>
    <property type="match status" value="1"/>
</dbReference>
<comment type="caution">
    <text evidence="8">Lacks conserved residue(s) required for the propagation of feature annotation.</text>
</comment>
<dbReference type="PANTHER" id="PTHR23502">
    <property type="entry name" value="MAJOR FACILITATOR SUPERFAMILY"/>
    <property type="match status" value="1"/>
</dbReference>
<proteinExistence type="inferred from homology"/>
<evidence type="ECO:0000256" key="6">
    <source>
        <dbReference type="ARBA" id="ARBA00022989"/>
    </source>
</evidence>
<feature type="transmembrane region" description="Helical" evidence="8">
    <location>
        <begin position="292"/>
        <end position="312"/>
    </location>
</feature>
<dbReference type="PANTHER" id="PTHR23502:SF132">
    <property type="entry name" value="POLYAMINE TRANSPORTER 2-RELATED"/>
    <property type="match status" value="1"/>
</dbReference>
<feature type="domain" description="Major facilitator superfamily (MFS) profile" evidence="9">
    <location>
        <begin position="21"/>
        <end position="404"/>
    </location>
</feature>
<gene>
    <name evidence="10" type="ORF">GT360_07830</name>
</gene>
<dbReference type="RefSeq" id="WP_164648325.1">
    <property type="nucleotide sequence ID" value="NZ_CP047475.1"/>
</dbReference>
<evidence type="ECO:0000259" key="9">
    <source>
        <dbReference type="PROSITE" id="PS50850"/>
    </source>
</evidence>
<dbReference type="InterPro" id="IPR020846">
    <property type="entry name" value="MFS_dom"/>
</dbReference>
<feature type="transmembrane region" description="Helical" evidence="8">
    <location>
        <begin position="318"/>
        <end position="342"/>
    </location>
</feature>
<feature type="transmembrane region" description="Helical" evidence="8">
    <location>
        <begin position="216"/>
        <end position="249"/>
    </location>
</feature>
<dbReference type="GO" id="GO:0042910">
    <property type="term" value="F:xenobiotic transmembrane transporter activity"/>
    <property type="evidence" value="ECO:0007669"/>
    <property type="project" value="InterPro"/>
</dbReference>
<feature type="transmembrane region" description="Helical" evidence="8">
    <location>
        <begin position="261"/>
        <end position="280"/>
    </location>
</feature>
<evidence type="ECO:0000256" key="7">
    <source>
        <dbReference type="ARBA" id="ARBA00023136"/>
    </source>
</evidence>
<evidence type="ECO:0000256" key="8">
    <source>
        <dbReference type="RuleBase" id="RU365088"/>
    </source>
</evidence>
<feature type="transmembrane region" description="Helical" evidence="8">
    <location>
        <begin position="175"/>
        <end position="195"/>
    </location>
</feature>
<evidence type="ECO:0000256" key="4">
    <source>
        <dbReference type="ARBA" id="ARBA00022475"/>
    </source>
</evidence>
<dbReference type="KEGG" id="vas:GT360_07830"/>
<dbReference type="NCBIfam" id="TIGR00710">
    <property type="entry name" value="efflux_Bcr_CflA"/>
    <property type="match status" value="1"/>
</dbReference>
<organism evidence="10 11">
    <name type="scientific">Vibrio astriarenae</name>
    <dbReference type="NCBI Taxonomy" id="1481923"/>
    <lineage>
        <taxon>Bacteria</taxon>
        <taxon>Pseudomonadati</taxon>
        <taxon>Pseudomonadota</taxon>
        <taxon>Gammaproteobacteria</taxon>
        <taxon>Vibrionales</taxon>
        <taxon>Vibrionaceae</taxon>
        <taxon>Vibrio</taxon>
    </lineage>
</organism>
<sequence>MTSSNHSSSSAAENPSLNFVLFMVLGAIGALTPLAIDMYLPAMPDIARDLNVTPGEVQITLTMYTAGFAIGQLIHGPISDSYGRRPVLIGGTLFFMLAAIISATVSDIDSLTYVRAAQGFAGAAAAVIIQAVVRDMFEREDFARAMSFVTLVITIAPLIAPMIGGYIAVWVGWRGIFWVLAAFSMLVIALVMFRIPETLPVENRSPLRMGTTLRNYFKLLLNPVAIGLMFCGAFSFSGMFAFLTAGSFVYIDIYGVEPQHFGYLFGLNIVAMIIMTSLNGRFVKRVGSHNMLRFALCVQLLAGLGLFIAWFLDLGLWGIVPFVVLFIGTLSTIGSNTMGLLLSGYPNMAGTAASLAGTLRFGLGSVIGVIVASLPGDKAWPMLLMMAICSVLSATFYITLSRKA</sequence>
<dbReference type="Proteomes" id="UP000464262">
    <property type="component" value="Chromosome 1"/>
</dbReference>
<dbReference type="GO" id="GO:0015385">
    <property type="term" value="F:sodium:proton antiporter activity"/>
    <property type="evidence" value="ECO:0007669"/>
    <property type="project" value="TreeGrafter"/>
</dbReference>
<keyword evidence="3 8" id="KW-0813">Transport</keyword>
<dbReference type="GO" id="GO:1990961">
    <property type="term" value="P:xenobiotic detoxification by transmembrane export across the plasma membrane"/>
    <property type="evidence" value="ECO:0007669"/>
    <property type="project" value="InterPro"/>
</dbReference>
<feature type="transmembrane region" description="Helical" evidence="8">
    <location>
        <begin position="145"/>
        <end position="169"/>
    </location>
</feature>
<dbReference type="InterPro" id="IPR011701">
    <property type="entry name" value="MFS"/>
</dbReference>
<feature type="transmembrane region" description="Helical" evidence="8">
    <location>
        <begin position="380"/>
        <end position="400"/>
    </location>
</feature>
<dbReference type="Pfam" id="PF07690">
    <property type="entry name" value="MFS_1"/>
    <property type="match status" value="1"/>
</dbReference>
<keyword evidence="5 8" id="KW-0812">Transmembrane</keyword>
<keyword evidence="7 8" id="KW-0472">Membrane</keyword>